<accession>A0A828RH40</accession>
<evidence type="ECO:0000313" key="2">
    <source>
        <dbReference type="Proteomes" id="UP000004335"/>
    </source>
</evidence>
<name>A0A828RH40_LIMRT</name>
<reference evidence="1 2" key="1">
    <citation type="submission" date="2011-01" db="EMBL/GenBank/DDBJ databases">
        <authorList>
            <person name="Muzny D."/>
            <person name="Qin X."/>
            <person name="Buhay C."/>
            <person name="Dugan-Rocha S."/>
            <person name="Ding Y."/>
            <person name="Chen G."/>
            <person name="Hawes A."/>
            <person name="Holder M."/>
            <person name="Jhangiani S."/>
            <person name="Johnson A."/>
            <person name="Khan Z."/>
            <person name="Li Z."/>
            <person name="Liu W."/>
            <person name="Liu X."/>
            <person name="Perez L."/>
            <person name="Shen H."/>
            <person name="Wang Q."/>
            <person name="Watt J."/>
            <person name="Xi L."/>
            <person name="Xin Y."/>
            <person name="Zhou J."/>
            <person name="Deng J."/>
            <person name="Jiang H."/>
            <person name="Liu Y."/>
            <person name="Qu J."/>
            <person name="Song X.-Z."/>
            <person name="Zhang L."/>
            <person name="Villasana D."/>
            <person name="Johnson A."/>
            <person name="Liu J."/>
            <person name="Liyanage D."/>
            <person name="Lorensuhewa L."/>
            <person name="Robinson T."/>
            <person name="Song A."/>
            <person name="Song B.-B."/>
            <person name="Dinh H."/>
            <person name="Thornton R."/>
            <person name="Coyle M."/>
            <person name="Francisco L."/>
            <person name="Jackson L."/>
            <person name="Javaid M."/>
            <person name="Korchina V."/>
            <person name="Kovar C."/>
            <person name="Mata R."/>
            <person name="Mathew T."/>
            <person name="Ngo R."/>
            <person name="Nguyen L."/>
            <person name="Nguyen N."/>
            <person name="Okwuonu G."/>
            <person name="Ongeri F."/>
            <person name="Pham C."/>
            <person name="Simmons D."/>
            <person name="Wilczek-Boney K."/>
            <person name="Hale W."/>
            <person name="Jakkamsetti A."/>
            <person name="Pham P."/>
            <person name="Ruth R."/>
            <person name="San Lucas F."/>
            <person name="Warren J."/>
            <person name="Zhang J."/>
            <person name="Zhao Z."/>
            <person name="Zhou C."/>
            <person name="Zhu D."/>
            <person name="Lee S."/>
            <person name="Bess C."/>
            <person name="Blankenburg K."/>
            <person name="Forbes L."/>
            <person name="Fu Q."/>
            <person name="Gubbala S."/>
            <person name="Hirani K."/>
            <person name="Jayaseelan J.C."/>
            <person name="Lara F."/>
            <person name="Munidasa M."/>
            <person name="Palculict T."/>
            <person name="Patil S."/>
            <person name="Pu L.-L."/>
            <person name="Saada N."/>
            <person name="Tang L."/>
            <person name="Weissenberger G."/>
            <person name="Zhu Y."/>
            <person name="Hemphill L."/>
            <person name="Shang Y."/>
            <person name="Youmans B."/>
            <person name="Ayvaz T."/>
            <person name="Ross M."/>
            <person name="Santibanez J."/>
            <person name="Aqrawi P."/>
            <person name="Gross S."/>
            <person name="Joshi V."/>
            <person name="Fowler G."/>
            <person name="Nazareth L."/>
            <person name="Reid J."/>
            <person name="Worley K."/>
            <person name="Petrosino J."/>
            <person name="Highlander S."/>
            <person name="Gibbs R."/>
        </authorList>
    </citation>
    <scope>NUCLEOTIDE SEQUENCE [LARGE SCALE GENOMIC DNA]</scope>
    <source>
        <strain evidence="1 2">MM4-1A</strain>
    </source>
</reference>
<sequence>MMNETQLSSFNYQFDTNTGKCLYAQVGLHNESADSTEFVNASIRVKPDDLPEGKDFMQLSMKDLITIAKQKLAADTAIKKENQNTEPNNQ</sequence>
<gene>
    <name evidence="1" type="ORF">HMPREF0536_10817</name>
</gene>
<evidence type="ECO:0000313" key="1">
    <source>
        <dbReference type="EMBL" id="EGC15168.1"/>
    </source>
</evidence>
<proteinExistence type="predicted"/>
<protein>
    <submittedName>
        <fullName evidence="1">Uncharacterized protein</fullName>
    </submittedName>
</protein>
<dbReference type="Proteomes" id="UP000004335">
    <property type="component" value="Unassembled WGS sequence"/>
</dbReference>
<dbReference type="EMBL" id="ACGX02000006">
    <property type="protein sequence ID" value="EGC15168.1"/>
    <property type="molecule type" value="Genomic_DNA"/>
</dbReference>
<dbReference type="AlphaFoldDB" id="A0A828RH40"/>
<organism evidence="1 2">
    <name type="scientific">Limosilactobacillus reuteri MM4-1A</name>
    <dbReference type="NCBI Taxonomy" id="548485"/>
    <lineage>
        <taxon>Bacteria</taxon>
        <taxon>Bacillati</taxon>
        <taxon>Bacillota</taxon>
        <taxon>Bacilli</taxon>
        <taxon>Lactobacillales</taxon>
        <taxon>Lactobacillaceae</taxon>
        <taxon>Limosilactobacillus</taxon>
    </lineage>
</organism>
<comment type="caution">
    <text evidence="1">The sequence shown here is derived from an EMBL/GenBank/DDBJ whole genome shotgun (WGS) entry which is preliminary data.</text>
</comment>